<protein>
    <submittedName>
        <fullName evidence="1">Peptidase S8 subtilisin-related protein</fullName>
        <ecNumber evidence="1">3.4.21.25</ecNumber>
    </submittedName>
</protein>
<dbReference type="EMBL" id="CM037029">
    <property type="protein sequence ID" value="KAH7653174.1"/>
    <property type="molecule type" value="Genomic_DNA"/>
</dbReference>
<keyword evidence="1" id="KW-0378">Hydrolase</keyword>
<comment type="caution">
    <text evidence="1">The sequence shown here is derived from an EMBL/GenBank/DDBJ whole genome shotgun (WGS) entry which is preliminary data.</text>
</comment>
<gene>
    <name evidence="1" type="ORF">IHE45_19G064600</name>
</gene>
<evidence type="ECO:0000313" key="2">
    <source>
        <dbReference type="Proteomes" id="UP000827976"/>
    </source>
</evidence>
<name>A0ACB7TYR9_DIOAL</name>
<accession>A0ACB7TYR9</accession>
<keyword evidence="2" id="KW-1185">Reference proteome</keyword>
<dbReference type="EC" id="3.4.21.25" evidence="1"/>
<evidence type="ECO:0000313" key="1">
    <source>
        <dbReference type="EMBL" id="KAH7653174.1"/>
    </source>
</evidence>
<dbReference type="Proteomes" id="UP000827976">
    <property type="component" value="Chromosome 19"/>
</dbReference>
<reference evidence="2" key="1">
    <citation type="journal article" date="2022" name="Nat. Commun.">
        <title>Chromosome evolution and the genetic basis of agronomically important traits in greater yam.</title>
        <authorList>
            <person name="Bredeson J.V."/>
            <person name="Lyons J.B."/>
            <person name="Oniyinde I.O."/>
            <person name="Okereke N.R."/>
            <person name="Kolade O."/>
            <person name="Nnabue I."/>
            <person name="Nwadili C.O."/>
            <person name="Hribova E."/>
            <person name="Parker M."/>
            <person name="Nwogha J."/>
            <person name="Shu S."/>
            <person name="Carlson J."/>
            <person name="Kariba R."/>
            <person name="Muthemba S."/>
            <person name="Knop K."/>
            <person name="Barton G.J."/>
            <person name="Sherwood A.V."/>
            <person name="Lopez-Montes A."/>
            <person name="Asiedu R."/>
            <person name="Jamnadass R."/>
            <person name="Muchugi A."/>
            <person name="Goodstein D."/>
            <person name="Egesi C.N."/>
            <person name="Featherston J."/>
            <person name="Asfaw A."/>
            <person name="Simpson G.G."/>
            <person name="Dolezel J."/>
            <person name="Hendre P.S."/>
            <person name="Van Deynze A."/>
            <person name="Kumar P.L."/>
            <person name="Obidiegwu J.E."/>
            <person name="Bhattacharjee R."/>
            <person name="Rokhsar D.S."/>
        </authorList>
    </citation>
    <scope>NUCLEOTIDE SEQUENCE [LARGE SCALE GENOMIC DNA]</scope>
    <source>
        <strain evidence="2">cv. TDa95/00328</strain>
    </source>
</reference>
<organism evidence="1 2">
    <name type="scientific">Dioscorea alata</name>
    <name type="common">Purple yam</name>
    <dbReference type="NCBI Taxonomy" id="55571"/>
    <lineage>
        <taxon>Eukaryota</taxon>
        <taxon>Viridiplantae</taxon>
        <taxon>Streptophyta</taxon>
        <taxon>Embryophyta</taxon>
        <taxon>Tracheophyta</taxon>
        <taxon>Spermatophyta</taxon>
        <taxon>Magnoliopsida</taxon>
        <taxon>Liliopsida</taxon>
        <taxon>Dioscoreales</taxon>
        <taxon>Dioscoreaceae</taxon>
        <taxon>Dioscorea</taxon>
    </lineage>
</organism>
<sequence>MSHSLFFSFLLLFLFNCHGHANPNSNPKSVYAPELTRTPNFLGLYVDDNNGVWNITNRGKGVIIGMIDTGVMPDHPSFEDDQEMPPPPARWKGACEFLQPKGCNKKLIGARSFITDPTRETPSDQYGHGTYTSSVVAGRLVKDLQGDGQGSASGSAIGIAPLAHIAMYKVCNMDGCDDGDILNGINAAIKDGVDIISISIGSSEDSLYNDPISIGAFRAAQKGILVSKSAGNFGPSLRTITAPPPWVLTVAASNIDRRIGATVKLGNGEEFKGESLTQKEKELSMVPLVYPGSTGDLDANLCADDKFGGVNVSGKIVMCEDGGLFRFDYSYHVKNAGGVGVIIMNNATNAYSTHPQGMLLPTSNIDHESGLKIKAYIQSTKNPVASINFDGTITDGVRAPKIASFSSRGPCKATPGIMKPDITGPGVGVLGAFPYERLQGPNNSQPAAFKIESGTSSACPHLSGVAALLKSMHPNWTGSMIKSAIMTTADITDNTGSPIVDEKDLSAGHFAMGAGHVNAVKATDPGLVYNIKPNEYLSYLCGLGYNTSMVNKITGGDGNRDECSTSGSIAEHNLNYPSIIVPFTSHTNKVTIKRRVTNVGDPHSTYWLDIELPNGVEVEVNPSRLSFTRLGEVKTFKMIFKAHGNSNELNMAQGQLKWVSTKHVVRSPISIMFDLPSPLS</sequence>
<proteinExistence type="predicted"/>